<dbReference type="SUPFAM" id="SSF48452">
    <property type="entry name" value="TPR-like"/>
    <property type="match status" value="1"/>
</dbReference>
<dbReference type="Gene3D" id="1.20.58.320">
    <property type="entry name" value="TPR-like"/>
    <property type="match status" value="1"/>
</dbReference>
<organism evidence="1 2">
    <name type="scientific">Azospirillum rugosum</name>
    <dbReference type="NCBI Taxonomy" id="416170"/>
    <lineage>
        <taxon>Bacteria</taxon>
        <taxon>Pseudomonadati</taxon>
        <taxon>Pseudomonadota</taxon>
        <taxon>Alphaproteobacteria</taxon>
        <taxon>Rhodospirillales</taxon>
        <taxon>Azospirillaceae</taxon>
        <taxon>Azospirillum</taxon>
    </lineage>
</organism>
<dbReference type="Gene3D" id="1.25.40.10">
    <property type="entry name" value="Tetratricopeptide repeat domain"/>
    <property type="match status" value="1"/>
</dbReference>
<evidence type="ECO:0000313" key="2">
    <source>
        <dbReference type="Proteomes" id="UP000781958"/>
    </source>
</evidence>
<dbReference type="EMBL" id="JAGINP010000007">
    <property type="protein sequence ID" value="MBP2292685.1"/>
    <property type="molecule type" value="Genomic_DNA"/>
</dbReference>
<dbReference type="InterPro" id="IPR011990">
    <property type="entry name" value="TPR-like_helical_dom_sf"/>
</dbReference>
<gene>
    <name evidence="1" type="ORF">J2851_002463</name>
</gene>
<accession>A0ABS4SJL4</accession>
<dbReference type="Pfam" id="PF06041">
    <property type="entry name" value="DUF924"/>
    <property type="match status" value="1"/>
</dbReference>
<dbReference type="RefSeq" id="WP_209766544.1">
    <property type="nucleotide sequence ID" value="NZ_JAGINP010000007.1"/>
</dbReference>
<name>A0ABS4SJL4_9PROT</name>
<keyword evidence="2" id="KW-1185">Reference proteome</keyword>
<sequence length="183" mass="20787">MVDKLIDEIVDFWFDEAMKPYWFKPSASFDRAVSDTLLPHHEAAAAGKLDHWMDDVDGCLALCVLLDQVPRNAFRGSPRAFATDAKALAVARHAVENGFDLECNGDERIFLYLPFEHQEDPDCQRLSCALFRERVGEAEVVDYAERHRAIIERFGRFPHRNAILGRASTAEETEFLKEPGSAF</sequence>
<proteinExistence type="predicted"/>
<evidence type="ECO:0000313" key="1">
    <source>
        <dbReference type="EMBL" id="MBP2292685.1"/>
    </source>
</evidence>
<dbReference type="Proteomes" id="UP000781958">
    <property type="component" value="Unassembled WGS sequence"/>
</dbReference>
<reference evidence="1 2" key="1">
    <citation type="submission" date="2021-03" db="EMBL/GenBank/DDBJ databases">
        <title>Genomic Encyclopedia of Type Strains, Phase III (KMG-III): the genomes of soil and plant-associated and newly described type strains.</title>
        <authorList>
            <person name="Whitman W."/>
        </authorList>
    </citation>
    <scope>NUCLEOTIDE SEQUENCE [LARGE SCALE GENOMIC DNA]</scope>
    <source>
        <strain evidence="1 2">IMMIB AFH-6</strain>
    </source>
</reference>
<protein>
    <submittedName>
        <fullName evidence="1">Uncharacterized protein (DUF924 family)</fullName>
    </submittedName>
</protein>
<dbReference type="InterPro" id="IPR010323">
    <property type="entry name" value="DUF924"/>
</dbReference>
<comment type="caution">
    <text evidence="1">The sequence shown here is derived from an EMBL/GenBank/DDBJ whole genome shotgun (WGS) entry which is preliminary data.</text>
</comment>